<evidence type="ECO:0000259" key="1">
    <source>
        <dbReference type="Pfam" id="PF00128"/>
    </source>
</evidence>
<dbReference type="Proteomes" id="UP001152888">
    <property type="component" value="Unassembled WGS sequence"/>
</dbReference>
<dbReference type="PANTHER" id="PTHR10357:SF179">
    <property type="entry name" value="NEUTRAL AND BASIC AMINO ACID TRANSPORT PROTEIN RBAT"/>
    <property type="match status" value="1"/>
</dbReference>
<reference evidence="2" key="1">
    <citation type="submission" date="2022-03" db="EMBL/GenBank/DDBJ databases">
        <authorList>
            <person name="Sayadi A."/>
        </authorList>
    </citation>
    <scope>NUCLEOTIDE SEQUENCE</scope>
</reference>
<name>A0A9P0M0C5_ACAOB</name>
<dbReference type="InterPro" id="IPR017853">
    <property type="entry name" value="GH"/>
</dbReference>
<organism evidence="2 3">
    <name type="scientific">Acanthoscelides obtectus</name>
    <name type="common">Bean weevil</name>
    <name type="synonym">Bruchus obtectus</name>
    <dbReference type="NCBI Taxonomy" id="200917"/>
    <lineage>
        <taxon>Eukaryota</taxon>
        <taxon>Metazoa</taxon>
        <taxon>Ecdysozoa</taxon>
        <taxon>Arthropoda</taxon>
        <taxon>Hexapoda</taxon>
        <taxon>Insecta</taxon>
        <taxon>Pterygota</taxon>
        <taxon>Neoptera</taxon>
        <taxon>Endopterygota</taxon>
        <taxon>Coleoptera</taxon>
        <taxon>Polyphaga</taxon>
        <taxon>Cucujiformia</taxon>
        <taxon>Chrysomeloidea</taxon>
        <taxon>Chrysomelidae</taxon>
        <taxon>Bruchinae</taxon>
        <taxon>Bruchini</taxon>
        <taxon>Acanthoscelides</taxon>
    </lineage>
</organism>
<dbReference type="Pfam" id="PF00128">
    <property type="entry name" value="Alpha-amylase"/>
    <property type="match status" value="1"/>
</dbReference>
<keyword evidence="3" id="KW-1185">Reference proteome</keyword>
<accession>A0A9P0M0C5</accession>
<dbReference type="PANTHER" id="PTHR10357">
    <property type="entry name" value="ALPHA-AMYLASE FAMILY MEMBER"/>
    <property type="match status" value="1"/>
</dbReference>
<sequence>MSEAYTDIDSTMRYYGTATGDKLGAHFTFNFELLGKLTDKDFKVTDVINAINSWLKHMPSIYTANWVLGNHDNHRVATRLGEKNVDAFNMLTAFLPGIMVTYNGEEIGMTDGEVTCEQGKDPQAIKDCSTYRETSRDFERTPMQWNSGPNAGFTDGDKKPWLPVASNYRRVNVENENGTETSHLSIYKQLLQFRKDHLQSMSSKDVLEVKGESDNVVKIVRERDDAKYMLLFNVADEAQEVTLNKHSLLLTTHPKARKVGDILDTIKLEAHESVILKSAAGIQMAASLLMVALYSIVHFVI</sequence>
<dbReference type="SUPFAM" id="SSF51445">
    <property type="entry name" value="(Trans)glycosidases"/>
    <property type="match status" value="1"/>
</dbReference>
<proteinExistence type="predicted"/>
<dbReference type="AlphaFoldDB" id="A0A9P0M0C5"/>
<dbReference type="Gene3D" id="3.20.20.80">
    <property type="entry name" value="Glycosidases"/>
    <property type="match status" value="1"/>
</dbReference>
<dbReference type="InterPro" id="IPR006047">
    <property type="entry name" value="GH13_cat_dom"/>
</dbReference>
<dbReference type="GO" id="GO:0005975">
    <property type="term" value="P:carbohydrate metabolic process"/>
    <property type="evidence" value="ECO:0007669"/>
    <property type="project" value="InterPro"/>
</dbReference>
<protein>
    <recommendedName>
        <fullName evidence="1">Glycosyl hydrolase family 13 catalytic domain-containing protein</fullName>
    </recommendedName>
</protein>
<evidence type="ECO:0000313" key="3">
    <source>
        <dbReference type="Proteomes" id="UP001152888"/>
    </source>
</evidence>
<gene>
    <name evidence="2" type="ORF">ACAOBT_LOCUS26780</name>
</gene>
<dbReference type="EMBL" id="CAKOFQ010007494">
    <property type="protein sequence ID" value="CAH2002415.1"/>
    <property type="molecule type" value="Genomic_DNA"/>
</dbReference>
<feature type="domain" description="Glycosyl hydrolase family 13 catalytic" evidence="1">
    <location>
        <begin position="1"/>
        <end position="199"/>
    </location>
</feature>
<comment type="caution">
    <text evidence="2">The sequence shown here is derived from an EMBL/GenBank/DDBJ whole genome shotgun (WGS) entry which is preliminary data.</text>
</comment>
<evidence type="ECO:0000313" key="2">
    <source>
        <dbReference type="EMBL" id="CAH2002415.1"/>
    </source>
</evidence>
<dbReference type="OrthoDB" id="1740265at2759"/>